<dbReference type="STRING" id="1185876.BN8_01512"/>
<dbReference type="Proteomes" id="UP000009309">
    <property type="component" value="Unassembled WGS sequence"/>
</dbReference>
<protein>
    <recommendedName>
        <fullName evidence="4">Tetratricopeptide repeat protein</fullName>
    </recommendedName>
</protein>
<evidence type="ECO:0008006" key="4">
    <source>
        <dbReference type="Google" id="ProtNLM"/>
    </source>
</evidence>
<proteinExistence type="predicted"/>
<feature type="compositionally biased region" description="Polar residues" evidence="1">
    <location>
        <begin position="141"/>
        <end position="154"/>
    </location>
</feature>
<sequence length="291" mass="32451">MQVLDKETFSYWVTHPDDLTSTDFAQMKESLQAFPYCQALHTLAAKAASVHQKGQTAHTITYVRQAAAYALSRNALRKLIDNEFQWSDNLLTKLNELSARHVPIPEDYQQESYALFKSKAGLSNGFPKMPLIRLPEPASLDVTSGNQSSPESAVTTPTPDDPTLVETNLQHDLAQQTADPTVEPATSSADPERQRQQDLIDSFIQNEPQIPRIRNKVTDTNEPQEDLTKRSQTVAKGVLVTEAFAIILQKQGKIDKAIEIYQQLILKNPQKKAYFAAKISELTGSQVTSNE</sequence>
<dbReference type="RefSeq" id="WP_009281091.1">
    <property type="nucleotide sequence ID" value="NZ_CAIT01000005.1"/>
</dbReference>
<accession>I2GF32</accession>
<feature type="compositionally biased region" description="Polar residues" evidence="1">
    <location>
        <begin position="165"/>
        <end position="189"/>
    </location>
</feature>
<evidence type="ECO:0000313" key="2">
    <source>
        <dbReference type="EMBL" id="CCH52507.1"/>
    </source>
</evidence>
<reference evidence="2 3" key="1">
    <citation type="journal article" date="2012" name="J. Bacteriol.">
        <title>Genome Sequence of the Filamentous Bacterium Fibrisoma limi BUZ 3T.</title>
        <authorList>
            <person name="Filippini M."/>
            <person name="Qi W."/>
            <person name="Jaenicke S."/>
            <person name="Goesmann A."/>
            <person name="Smits T.H."/>
            <person name="Bagheri H.C."/>
        </authorList>
    </citation>
    <scope>NUCLEOTIDE SEQUENCE [LARGE SCALE GENOMIC DNA]</scope>
    <source>
        <strain evidence="3">BUZ 3T</strain>
    </source>
</reference>
<dbReference type="AlphaFoldDB" id="I2GF32"/>
<gene>
    <name evidence="2" type="ORF">BN8_01512</name>
</gene>
<dbReference type="EMBL" id="CAIT01000005">
    <property type="protein sequence ID" value="CCH52507.1"/>
    <property type="molecule type" value="Genomic_DNA"/>
</dbReference>
<dbReference type="OrthoDB" id="594666at2"/>
<comment type="caution">
    <text evidence="2">The sequence shown here is derived from an EMBL/GenBank/DDBJ whole genome shotgun (WGS) entry which is preliminary data.</text>
</comment>
<feature type="region of interest" description="Disordered" evidence="1">
    <location>
        <begin position="138"/>
        <end position="195"/>
    </location>
</feature>
<evidence type="ECO:0000256" key="1">
    <source>
        <dbReference type="SAM" id="MobiDB-lite"/>
    </source>
</evidence>
<organism evidence="2 3">
    <name type="scientific">Fibrisoma limi BUZ 3</name>
    <dbReference type="NCBI Taxonomy" id="1185876"/>
    <lineage>
        <taxon>Bacteria</taxon>
        <taxon>Pseudomonadati</taxon>
        <taxon>Bacteroidota</taxon>
        <taxon>Cytophagia</taxon>
        <taxon>Cytophagales</taxon>
        <taxon>Spirosomataceae</taxon>
        <taxon>Fibrisoma</taxon>
    </lineage>
</organism>
<keyword evidence="3" id="KW-1185">Reference proteome</keyword>
<dbReference type="eggNOG" id="ENOG50332Z6">
    <property type="taxonomic scope" value="Bacteria"/>
</dbReference>
<name>I2GF32_9BACT</name>
<evidence type="ECO:0000313" key="3">
    <source>
        <dbReference type="Proteomes" id="UP000009309"/>
    </source>
</evidence>